<name>A0A501XGB6_9SPHN</name>
<dbReference type="UniPathway" id="UPA00035">
    <property type="reaction ID" value="UER00043"/>
</dbReference>
<dbReference type="EC" id="4.1.1.48" evidence="3 10"/>
<evidence type="ECO:0000256" key="6">
    <source>
        <dbReference type="ARBA" id="ARBA00022793"/>
    </source>
</evidence>
<dbReference type="AlphaFoldDB" id="A0A501XGB6"/>
<comment type="similarity">
    <text evidence="10">Belongs to the TrpC family.</text>
</comment>
<dbReference type="EMBL" id="VFSU01000030">
    <property type="protein sequence ID" value="TPE59505.1"/>
    <property type="molecule type" value="Genomic_DNA"/>
</dbReference>
<dbReference type="OrthoDB" id="9804217at2"/>
<dbReference type="InterPro" id="IPR013798">
    <property type="entry name" value="Indole-3-glycerol_P_synth_dom"/>
</dbReference>
<dbReference type="PANTHER" id="PTHR22854:SF2">
    <property type="entry name" value="INDOLE-3-GLYCEROL-PHOSPHATE SYNTHASE"/>
    <property type="match status" value="1"/>
</dbReference>
<gene>
    <name evidence="10 12" type="primary">trpC</name>
    <name evidence="12" type="ORF">FJQ54_13565</name>
</gene>
<comment type="catalytic activity">
    <reaction evidence="1 10">
        <text>1-(2-carboxyphenylamino)-1-deoxy-D-ribulose 5-phosphate + H(+) = (1S,2R)-1-C-(indol-3-yl)glycerol 3-phosphate + CO2 + H2O</text>
        <dbReference type="Rhea" id="RHEA:23476"/>
        <dbReference type="ChEBI" id="CHEBI:15377"/>
        <dbReference type="ChEBI" id="CHEBI:15378"/>
        <dbReference type="ChEBI" id="CHEBI:16526"/>
        <dbReference type="ChEBI" id="CHEBI:58613"/>
        <dbReference type="ChEBI" id="CHEBI:58866"/>
        <dbReference type="EC" id="4.1.1.48"/>
    </reaction>
</comment>
<dbReference type="HAMAP" id="MF_00134_B">
    <property type="entry name" value="IGPS_B"/>
    <property type="match status" value="1"/>
</dbReference>
<dbReference type="GO" id="GO:0000162">
    <property type="term" value="P:L-tryptophan biosynthetic process"/>
    <property type="evidence" value="ECO:0007669"/>
    <property type="project" value="UniProtKB-UniRule"/>
</dbReference>
<dbReference type="PROSITE" id="PS00614">
    <property type="entry name" value="IGPS"/>
    <property type="match status" value="1"/>
</dbReference>
<dbReference type="NCBIfam" id="NF001373">
    <property type="entry name" value="PRK00278.1-6"/>
    <property type="match status" value="1"/>
</dbReference>
<dbReference type="Pfam" id="PF00218">
    <property type="entry name" value="IGPS"/>
    <property type="match status" value="1"/>
</dbReference>
<reference evidence="12 13" key="1">
    <citation type="submission" date="2019-06" db="EMBL/GenBank/DDBJ databases">
        <authorList>
            <person name="Lee I."/>
            <person name="Jang G.I."/>
            <person name="Hwang C.Y."/>
        </authorList>
    </citation>
    <scope>NUCLEOTIDE SEQUENCE [LARGE SCALE GENOMIC DNA]</scope>
    <source>
        <strain evidence="12 13">PAMC 28131</strain>
    </source>
</reference>
<sequence>MADRLQPILEAKRAHVAARKAVRPEETLPLGTFGPPRGFAAALLKARAARRYGLIAEIKKASPSKGLIRAKFDPEDIAHAYETAGATCLSVLTDEPYFQGRDSYLALARHAARSLPALRKDFIVDPYQIRESRSLGADAILLIVAALPDTLMIELEAAAHEIGLDVLAEVHDEAELDRALALKTPLIGVNNRNLKTMVVDLAVTERLAALAPKDRLLIGESGISTHQDLERLEQSADVTTFLVGESLMREENLEAATRKLLGGR</sequence>
<feature type="domain" description="Indole-3-glycerol phosphate synthase" evidence="11">
    <location>
        <begin position="5"/>
        <end position="260"/>
    </location>
</feature>
<keyword evidence="13" id="KW-1185">Reference proteome</keyword>
<dbReference type="Proteomes" id="UP000319897">
    <property type="component" value="Unassembled WGS sequence"/>
</dbReference>
<dbReference type="NCBIfam" id="NF001370">
    <property type="entry name" value="PRK00278.1-2"/>
    <property type="match status" value="1"/>
</dbReference>
<evidence type="ECO:0000256" key="2">
    <source>
        <dbReference type="ARBA" id="ARBA00004696"/>
    </source>
</evidence>
<evidence type="ECO:0000256" key="10">
    <source>
        <dbReference type="HAMAP-Rule" id="MF_00134"/>
    </source>
</evidence>
<dbReference type="SUPFAM" id="SSF51366">
    <property type="entry name" value="Ribulose-phoshate binding barrel"/>
    <property type="match status" value="1"/>
</dbReference>
<dbReference type="InterPro" id="IPR011060">
    <property type="entry name" value="RibuloseP-bd_barrel"/>
</dbReference>
<evidence type="ECO:0000256" key="9">
    <source>
        <dbReference type="ARBA" id="ARBA00023239"/>
    </source>
</evidence>
<dbReference type="InterPro" id="IPR013785">
    <property type="entry name" value="Aldolase_TIM"/>
</dbReference>
<organism evidence="12 13">
    <name type="scientific">Sandaracinobacter neustonicus</name>
    <dbReference type="NCBI Taxonomy" id="1715348"/>
    <lineage>
        <taxon>Bacteria</taxon>
        <taxon>Pseudomonadati</taxon>
        <taxon>Pseudomonadota</taxon>
        <taxon>Alphaproteobacteria</taxon>
        <taxon>Sphingomonadales</taxon>
        <taxon>Sphingosinicellaceae</taxon>
        <taxon>Sandaracinobacter</taxon>
    </lineage>
</organism>
<evidence type="ECO:0000259" key="11">
    <source>
        <dbReference type="Pfam" id="PF00218"/>
    </source>
</evidence>
<dbReference type="InterPro" id="IPR001468">
    <property type="entry name" value="Indole-3-GlycerolPSynthase_CS"/>
</dbReference>
<dbReference type="NCBIfam" id="NF001377">
    <property type="entry name" value="PRK00278.2-4"/>
    <property type="match status" value="1"/>
</dbReference>
<proteinExistence type="inferred from homology"/>
<evidence type="ECO:0000256" key="7">
    <source>
        <dbReference type="ARBA" id="ARBA00022822"/>
    </source>
</evidence>
<dbReference type="PANTHER" id="PTHR22854">
    <property type="entry name" value="TRYPTOPHAN BIOSYNTHESIS PROTEIN"/>
    <property type="match status" value="1"/>
</dbReference>
<evidence type="ECO:0000256" key="3">
    <source>
        <dbReference type="ARBA" id="ARBA00012362"/>
    </source>
</evidence>
<comment type="caution">
    <text evidence="12">The sequence shown here is derived from an EMBL/GenBank/DDBJ whole genome shotgun (WGS) entry which is preliminary data.</text>
</comment>
<evidence type="ECO:0000256" key="8">
    <source>
        <dbReference type="ARBA" id="ARBA00023141"/>
    </source>
</evidence>
<protein>
    <recommendedName>
        <fullName evidence="4 10">Indole-3-glycerol phosphate synthase</fullName>
        <shortName evidence="10">IGPS</shortName>
        <ecNumber evidence="3 10">4.1.1.48</ecNumber>
    </recommendedName>
</protein>
<evidence type="ECO:0000256" key="1">
    <source>
        <dbReference type="ARBA" id="ARBA00001633"/>
    </source>
</evidence>
<dbReference type="CDD" id="cd00331">
    <property type="entry name" value="IGPS"/>
    <property type="match status" value="1"/>
</dbReference>
<keyword evidence="7 10" id="KW-0822">Tryptophan biosynthesis</keyword>
<dbReference type="FunFam" id="3.20.20.70:FF:000024">
    <property type="entry name" value="Indole-3-glycerol phosphate synthase"/>
    <property type="match status" value="1"/>
</dbReference>
<keyword evidence="9 10" id="KW-0456">Lyase</keyword>
<keyword evidence="8 10" id="KW-0057">Aromatic amino acid biosynthesis</keyword>
<keyword evidence="5 10" id="KW-0028">Amino-acid biosynthesis</keyword>
<keyword evidence="6 10" id="KW-0210">Decarboxylase</keyword>
<dbReference type="InterPro" id="IPR045186">
    <property type="entry name" value="Indole-3-glycerol_P_synth"/>
</dbReference>
<evidence type="ECO:0000256" key="4">
    <source>
        <dbReference type="ARBA" id="ARBA00018080"/>
    </source>
</evidence>
<dbReference type="GO" id="GO:0004425">
    <property type="term" value="F:indole-3-glycerol-phosphate synthase activity"/>
    <property type="evidence" value="ECO:0007669"/>
    <property type="project" value="UniProtKB-UniRule"/>
</dbReference>
<accession>A0A501XGB6</accession>
<evidence type="ECO:0000313" key="13">
    <source>
        <dbReference type="Proteomes" id="UP000319897"/>
    </source>
</evidence>
<dbReference type="Gene3D" id="3.20.20.70">
    <property type="entry name" value="Aldolase class I"/>
    <property type="match status" value="1"/>
</dbReference>
<dbReference type="GO" id="GO:0004640">
    <property type="term" value="F:phosphoribosylanthranilate isomerase activity"/>
    <property type="evidence" value="ECO:0007669"/>
    <property type="project" value="TreeGrafter"/>
</dbReference>
<dbReference type="RefSeq" id="WP_140928952.1">
    <property type="nucleotide sequence ID" value="NZ_VFSU01000030.1"/>
</dbReference>
<evidence type="ECO:0000313" key="12">
    <source>
        <dbReference type="EMBL" id="TPE59505.1"/>
    </source>
</evidence>
<comment type="pathway">
    <text evidence="2 10">Amino-acid biosynthesis; L-tryptophan biosynthesis; L-tryptophan from chorismate: step 4/5.</text>
</comment>
<evidence type="ECO:0000256" key="5">
    <source>
        <dbReference type="ARBA" id="ARBA00022605"/>
    </source>
</evidence>